<gene>
    <name evidence="1" type="ORF">LCGC14_1462710</name>
</gene>
<evidence type="ECO:0008006" key="2">
    <source>
        <dbReference type="Google" id="ProtNLM"/>
    </source>
</evidence>
<dbReference type="AlphaFoldDB" id="A0A0F9JF87"/>
<comment type="caution">
    <text evidence="1">The sequence shown here is derived from an EMBL/GenBank/DDBJ whole genome shotgun (WGS) entry which is preliminary data.</text>
</comment>
<protein>
    <recommendedName>
        <fullName evidence="2">Head decoration protein</fullName>
    </recommendedName>
</protein>
<organism evidence="1">
    <name type="scientific">marine sediment metagenome</name>
    <dbReference type="NCBI Taxonomy" id="412755"/>
    <lineage>
        <taxon>unclassified sequences</taxon>
        <taxon>metagenomes</taxon>
        <taxon>ecological metagenomes</taxon>
    </lineage>
</organism>
<name>A0A0F9JF87_9ZZZZ</name>
<dbReference type="InterPro" id="IPR004195">
    <property type="entry name" value="Head_decoration_D"/>
</dbReference>
<accession>A0A0F9JF87</accession>
<sequence length="219" mass="22161">MTAAYSQTSYSPDRLFGDPPPKLSRKITLLTGENLARGAVLGKITGGAGATDDDGVADAGNTGNGTIGTVSAVAGAQPGVYTITIVEPGANLGTFTVEDPNGVEIGTGVVATQFSNQVQFTIADGSTDFIAGDRFTITVTAVATEKYKLSASASADGSETPDAVLAEATDASGGDKETMAYFDGAFNEDRVVLGAGHTAASIREGLRNKGIHLVKPLSA</sequence>
<dbReference type="Pfam" id="PF02924">
    <property type="entry name" value="HDPD"/>
    <property type="match status" value="1"/>
</dbReference>
<evidence type="ECO:0000313" key="1">
    <source>
        <dbReference type="EMBL" id="KKM68258.1"/>
    </source>
</evidence>
<dbReference type="EMBL" id="LAZR01010202">
    <property type="protein sequence ID" value="KKM68258.1"/>
    <property type="molecule type" value="Genomic_DNA"/>
</dbReference>
<reference evidence="1" key="1">
    <citation type="journal article" date="2015" name="Nature">
        <title>Complex archaea that bridge the gap between prokaryotes and eukaryotes.</title>
        <authorList>
            <person name="Spang A."/>
            <person name="Saw J.H."/>
            <person name="Jorgensen S.L."/>
            <person name="Zaremba-Niedzwiedzka K."/>
            <person name="Martijn J."/>
            <person name="Lind A.E."/>
            <person name="van Eijk R."/>
            <person name="Schleper C."/>
            <person name="Guy L."/>
            <person name="Ettema T.J."/>
        </authorList>
    </citation>
    <scope>NUCLEOTIDE SEQUENCE</scope>
</reference>
<proteinExistence type="predicted"/>